<comment type="caution">
    <text evidence="1">The sequence shown here is derived from an EMBL/GenBank/DDBJ whole genome shotgun (WGS) entry which is preliminary data.</text>
</comment>
<dbReference type="AlphaFoldDB" id="A0AAD8XF04"/>
<dbReference type="Proteomes" id="UP001244207">
    <property type="component" value="Unassembled WGS sequence"/>
</dbReference>
<evidence type="ECO:0000313" key="2">
    <source>
        <dbReference type="Proteomes" id="UP001244207"/>
    </source>
</evidence>
<proteinExistence type="predicted"/>
<dbReference type="RefSeq" id="XP_060365409.1">
    <property type="nucleotide sequence ID" value="XM_060508164.1"/>
</dbReference>
<evidence type="ECO:0000313" key="1">
    <source>
        <dbReference type="EMBL" id="KAK1725354.1"/>
    </source>
</evidence>
<dbReference type="EMBL" id="JAHMHS010000042">
    <property type="protein sequence ID" value="KAK1725354.1"/>
    <property type="molecule type" value="Genomic_DNA"/>
</dbReference>
<name>A0AAD8XF04_GLOAC</name>
<dbReference type="GeneID" id="85392063"/>
<gene>
    <name evidence="1" type="ORF">BDZ83DRAFT_619941</name>
</gene>
<sequence length="109" mass="11913">MTWSPRHCIPRIFTPTFLLTSSQTAEEDSPLQAVAQPNPTTLLLVPLSLSLQSHPPLPPAVVRTSAAWIFTDEPQPGEPRCTSLTGGLMADEKQTALASNPHHEHANRR</sequence>
<accession>A0AAD8XF04</accession>
<protein>
    <submittedName>
        <fullName evidence="1">Uncharacterized protein</fullName>
    </submittedName>
</protein>
<organism evidence="1 2">
    <name type="scientific">Glomerella acutata</name>
    <name type="common">Colletotrichum acutatum</name>
    <dbReference type="NCBI Taxonomy" id="27357"/>
    <lineage>
        <taxon>Eukaryota</taxon>
        <taxon>Fungi</taxon>
        <taxon>Dikarya</taxon>
        <taxon>Ascomycota</taxon>
        <taxon>Pezizomycotina</taxon>
        <taxon>Sordariomycetes</taxon>
        <taxon>Hypocreomycetidae</taxon>
        <taxon>Glomerellales</taxon>
        <taxon>Glomerellaceae</taxon>
        <taxon>Colletotrichum</taxon>
        <taxon>Colletotrichum acutatum species complex</taxon>
    </lineage>
</organism>
<keyword evidence="2" id="KW-1185">Reference proteome</keyword>
<reference evidence="1" key="1">
    <citation type="submission" date="2021-12" db="EMBL/GenBank/DDBJ databases">
        <title>Comparative genomics, transcriptomics and evolutionary studies reveal genomic signatures of adaptation to plant cell wall in hemibiotrophic fungi.</title>
        <authorList>
            <consortium name="DOE Joint Genome Institute"/>
            <person name="Baroncelli R."/>
            <person name="Diaz J.F."/>
            <person name="Benocci T."/>
            <person name="Peng M."/>
            <person name="Battaglia E."/>
            <person name="Haridas S."/>
            <person name="Andreopoulos W."/>
            <person name="Labutti K."/>
            <person name="Pangilinan J."/>
            <person name="Floch G.L."/>
            <person name="Makela M.R."/>
            <person name="Henrissat B."/>
            <person name="Grigoriev I.V."/>
            <person name="Crouch J.A."/>
            <person name="De Vries R.P."/>
            <person name="Sukno S.A."/>
            <person name="Thon M.R."/>
        </authorList>
    </citation>
    <scope>NUCLEOTIDE SEQUENCE</scope>
    <source>
        <strain evidence="1">CBS 112980</strain>
    </source>
</reference>